<dbReference type="GO" id="GO:0005634">
    <property type="term" value="C:nucleus"/>
    <property type="evidence" value="ECO:0007669"/>
    <property type="project" value="UniProtKB-SubCell"/>
</dbReference>
<comment type="function">
    <text evidence="6">Transcriptional repressor that regulates multiple aspects of plant growth and development.</text>
</comment>
<keyword evidence="10" id="KW-1185">Reference proteome</keyword>
<evidence type="ECO:0000256" key="5">
    <source>
        <dbReference type="ARBA" id="ARBA00023242"/>
    </source>
</evidence>
<keyword evidence="3 6" id="KW-0805">Transcription regulation</keyword>
<gene>
    <name evidence="9" type="primary">gb01382</name>
    <name evidence="9" type="ORF">PR202_gb01382</name>
</gene>
<keyword evidence="4 6" id="KW-0804">Transcription</keyword>
<feature type="region of interest" description="Disordered" evidence="7">
    <location>
        <begin position="1"/>
        <end position="55"/>
    </location>
</feature>
<dbReference type="PANTHER" id="PTHR33057">
    <property type="entry name" value="TRANSCRIPTION REPRESSOR OFP7-RELATED"/>
    <property type="match status" value="1"/>
</dbReference>
<evidence type="ECO:0000256" key="7">
    <source>
        <dbReference type="SAM" id="MobiDB-lite"/>
    </source>
</evidence>
<evidence type="ECO:0000256" key="6">
    <source>
        <dbReference type="RuleBase" id="RU367028"/>
    </source>
</evidence>
<name>A0AAV5DWI2_ELECO</name>
<evidence type="ECO:0000256" key="2">
    <source>
        <dbReference type="ARBA" id="ARBA00022491"/>
    </source>
</evidence>
<keyword evidence="2 6" id="KW-0678">Repressor</keyword>
<dbReference type="Pfam" id="PF04844">
    <property type="entry name" value="Ovate"/>
    <property type="match status" value="1"/>
</dbReference>
<evidence type="ECO:0000313" key="9">
    <source>
        <dbReference type="EMBL" id="GJN14541.1"/>
    </source>
</evidence>
<evidence type="ECO:0000256" key="4">
    <source>
        <dbReference type="ARBA" id="ARBA00023163"/>
    </source>
</evidence>
<feature type="region of interest" description="Disordered" evidence="7">
    <location>
        <begin position="227"/>
        <end position="256"/>
    </location>
</feature>
<feature type="domain" description="OVATE" evidence="8">
    <location>
        <begin position="162"/>
        <end position="222"/>
    </location>
</feature>
<dbReference type="PANTHER" id="PTHR33057:SF76">
    <property type="entry name" value="TRANSCRIPTION REPRESSOR"/>
    <property type="match status" value="1"/>
</dbReference>
<feature type="compositionally biased region" description="Polar residues" evidence="7">
    <location>
        <begin position="11"/>
        <end position="20"/>
    </location>
</feature>
<feature type="compositionally biased region" description="Pro residues" evidence="7">
    <location>
        <begin position="21"/>
        <end position="34"/>
    </location>
</feature>
<evidence type="ECO:0000259" key="8">
    <source>
        <dbReference type="PROSITE" id="PS51754"/>
    </source>
</evidence>
<reference evidence="9" key="1">
    <citation type="journal article" date="2018" name="DNA Res.">
        <title>Multiple hybrid de novo genome assembly of finger millet, an orphan allotetraploid crop.</title>
        <authorList>
            <person name="Hatakeyama M."/>
            <person name="Aluri S."/>
            <person name="Balachadran M.T."/>
            <person name="Sivarajan S.R."/>
            <person name="Patrignani A."/>
            <person name="Gruter S."/>
            <person name="Poveda L."/>
            <person name="Shimizu-Inatsugi R."/>
            <person name="Baeten J."/>
            <person name="Francoijs K.J."/>
            <person name="Nataraja K.N."/>
            <person name="Reddy Y.A.N."/>
            <person name="Phadnis S."/>
            <person name="Ravikumar R.L."/>
            <person name="Schlapbach R."/>
            <person name="Sreeman S.M."/>
            <person name="Shimizu K.K."/>
        </authorList>
    </citation>
    <scope>NUCLEOTIDE SEQUENCE</scope>
</reference>
<comment type="caution">
    <text evidence="9">The sequence shown here is derived from an EMBL/GenBank/DDBJ whole genome shotgun (WGS) entry which is preliminary data.</text>
</comment>
<dbReference type="GO" id="GO:0045892">
    <property type="term" value="P:negative regulation of DNA-templated transcription"/>
    <property type="evidence" value="ECO:0007669"/>
    <property type="project" value="UniProtKB-UniRule"/>
</dbReference>
<evidence type="ECO:0000313" key="10">
    <source>
        <dbReference type="Proteomes" id="UP001054889"/>
    </source>
</evidence>
<dbReference type="NCBIfam" id="TIGR01568">
    <property type="entry name" value="A_thal_3678"/>
    <property type="match status" value="1"/>
</dbReference>
<evidence type="ECO:0000256" key="3">
    <source>
        <dbReference type="ARBA" id="ARBA00023015"/>
    </source>
</evidence>
<dbReference type="InterPro" id="IPR038933">
    <property type="entry name" value="Ovate"/>
</dbReference>
<reference evidence="9" key="2">
    <citation type="submission" date="2021-12" db="EMBL/GenBank/DDBJ databases">
        <title>Resequencing data analysis of finger millet.</title>
        <authorList>
            <person name="Hatakeyama M."/>
            <person name="Aluri S."/>
            <person name="Balachadran M.T."/>
            <person name="Sivarajan S.R."/>
            <person name="Poveda L."/>
            <person name="Shimizu-Inatsugi R."/>
            <person name="Schlapbach R."/>
            <person name="Sreeman S.M."/>
            <person name="Shimizu K.K."/>
        </authorList>
    </citation>
    <scope>NUCLEOTIDE SEQUENCE</scope>
</reference>
<keyword evidence="5 6" id="KW-0539">Nucleus</keyword>
<dbReference type="AlphaFoldDB" id="A0AAV5DWI2"/>
<organism evidence="9 10">
    <name type="scientific">Eleusine coracana subsp. coracana</name>
    <dbReference type="NCBI Taxonomy" id="191504"/>
    <lineage>
        <taxon>Eukaryota</taxon>
        <taxon>Viridiplantae</taxon>
        <taxon>Streptophyta</taxon>
        <taxon>Embryophyta</taxon>
        <taxon>Tracheophyta</taxon>
        <taxon>Spermatophyta</taxon>
        <taxon>Magnoliopsida</taxon>
        <taxon>Liliopsida</taxon>
        <taxon>Poales</taxon>
        <taxon>Poaceae</taxon>
        <taxon>PACMAD clade</taxon>
        <taxon>Chloridoideae</taxon>
        <taxon>Cynodonteae</taxon>
        <taxon>Eleusininae</taxon>
        <taxon>Eleusine</taxon>
    </lineage>
</organism>
<sequence length="256" mass="26733">MARGLPAFSSLFYTTNSAQDTPPPPPQPQPPTAPPAAAWMWPSCKHPRTQSFRAPSAAAKTIASIFLDSSADSSSSFANSSSARHVDVDCAASDSMSTESDEAASADDMADAIVRGLRSDRLLFEPRATSSSILDARRRRAAAGKAEKEEEESASFGGGVAVSVDSADPYRDFRASMEEMVAAGGGAGDWEWLERMLAWYLGANGKDTHPDIVTAFVDLVVCKAAASDGGGGASGSSRVSSFTLVGSEPAESSSRR</sequence>
<dbReference type="PROSITE" id="PS51754">
    <property type="entry name" value="OVATE"/>
    <property type="match status" value="1"/>
</dbReference>
<dbReference type="InterPro" id="IPR006458">
    <property type="entry name" value="Ovate_C"/>
</dbReference>
<dbReference type="EMBL" id="BQKI01000071">
    <property type="protein sequence ID" value="GJN14541.1"/>
    <property type="molecule type" value="Genomic_DNA"/>
</dbReference>
<proteinExistence type="predicted"/>
<evidence type="ECO:0000256" key="1">
    <source>
        <dbReference type="ARBA" id="ARBA00004123"/>
    </source>
</evidence>
<dbReference type="Proteomes" id="UP001054889">
    <property type="component" value="Unassembled WGS sequence"/>
</dbReference>
<comment type="subcellular location">
    <subcellularLocation>
        <location evidence="1 6">Nucleus</location>
    </subcellularLocation>
</comment>
<accession>A0AAV5DWI2</accession>
<protein>
    <recommendedName>
        <fullName evidence="6">Transcription repressor</fullName>
    </recommendedName>
    <alternativeName>
        <fullName evidence="6">Ovate family protein</fullName>
    </alternativeName>
</protein>